<dbReference type="OrthoDB" id="2507294at2759"/>
<protein>
    <submittedName>
        <fullName evidence="1">Uncharacterized protein</fullName>
    </submittedName>
</protein>
<dbReference type="Proteomes" id="UP000765509">
    <property type="component" value="Unassembled WGS sequence"/>
</dbReference>
<organism evidence="1 2">
    <name type="scientific">Austropuccinia psidii MF-1</name>
    <dbReference type="NCBI Taxonomy" id="1389203"/>
    <lineage>
        <taxon>Eukaryota</taxon>
        <taxon>Fungi</taxon>
        <taxon>Dikarya</taxon>
        <taxon>Basidiomycota</taxon>
        <taxon>Pucciniomycotina</taxon>
        <taxon>Pucciniomycetes</taxon>
        <taxon>Pucciniales</taxon>
        <taxon>Sphaerophragmiaceae</taxon>
        <taxon>Austropuccinia</taxon>
    </lineage>
</organism>
<keyword evidence="2" id="KW-1185">Reference proteome</keyword>
<name>A0A9Q3GJT1_9BASI</name>
<comment type="caution">
    <text evidence="1">The sequence shown here is derived from an EMBL/GenBank/DDBJ whole genome shotgun (WGS) entry which is preliminary data.</text>
</comment>
<sequence length="102" mass="12172">MELIDCIDGLFLDIPSIPDCWFTARRNTEFKGNAIIWYTEIKETHGRRSWPWSKDQIIKKYSNGTWIWQKGMSFENDNYSVDKYPYEWCLGQSKNLKAIVLK</sequence>
<gene>
    <name evidence="1" type="ORF">O181_009796</name>
</gene>
<proteinExistence type="predicted"/>
<reference evidence="1" key="1">
    <citation type="submission" date="2021-03" db="EMBL/GenBank/DDBJ databases">
        <title>Draft genome sequence of rust myrtle Austropuccinia psidii MF-1, a brazilian biotype.</title>
        <authorList>
            <person name="Quecine M.C."/>
            <person name="Pachon D.M.R."/>
            <person name="Bonatelli M.L."/>
            <person name="Correr F.H."/>
            <person name="Franceschini L.M."/>
            <person name="Leite T.F."/>
            <person name="Margarido G.R.A."/>
            <person name="Almeida C.A."/>
            <person name="Ferrarezi J.A."/>
            <person name="Labate C.A."/>
        </authorList>
    </citation>
    <scope>NUCLEOTIDE SEQUENCE</scope>
    <source>
        <strain evidence="1">MF-1</strain>
    </source>
</reference>
<accession>A0A9Q3GJT1</accession>
<dbReference type="EMBL" id="AVOT02002357">
    <property type="protein sequence ID" value="MBW0470081.1"/>
    <property type="molecule type" value="Genomic_DNA"/>
</dbReference>
<dbReference type="AlphaFoldDB" id="A0A9Q3GJT1"/>
<evidence type="ECO:0000313" key="1">
    <source>
        <dbReference type="EMBL" id="MBW0470081.1"/>
    </source>
</evidence>
<evidence type="ECO:0000313" key="2">
    <source>
        <dbReference type="Proteomes" id="UP000765509"/>
    </source>
</evidence>